<organism evidence="8 9">
    <name type="scientific">Paraphoma chrysanthemicola</name>
    <dbReference type="NCBI Taxonomy" id="798071"/>
    <lineage>
        <taxon>Eukaryota</taxon>
        <taxon>Fungi</taxon>
        <taxon>Dikarya</taxon>
        <taxon>Ascomycota</taxon>
        <taxon>Pezizomycotina</taxon>
        <taxon>Dothideomycetes</taxon>
        <taxon>Pleosporomycetidae</taxon>
        <taxon>Pleosporales</taxon>
        <taxon>Pleosporineae</taxon>
        <taxon>Phaeosphaeriaceae</taxon>
        <taxon>Paraphoma</taxon>
    </lineage>
</organism>
<evidence type="ECO:0000259" key="6">
    <source>
        <dbReference type="Pfam" id="PF00389"/>
    </source>
</evidence>
<dbReference type="PANTHER" id="PTHR42789">
    <property type="entry name" value="D-ISOMER SPECIFIC 2-HYDROXYACID DEHYDROGENASE FAMILY PROTEIN (AFU_ORTHOLOGUE AFUA_6G10090)"/>
    <property type="match status" value="1"/>
</dbReference>
<dbReference type="Gene3D" id="3.40.50.720">
    <property type="entry name" value="NAD(P)-binding Rossmann-like Domain"/>
    <property type="match status" value="2"/>
</dbReference>
<dbReference type="InterPro" id="IPR036291">
    <property type="entry name" value="NAD(P)-bd_dom_sf"/>
</dbReference>
<proteinExistence type="inferred from homology"/>
<evidence type="ECO:0000256" key="3">
    <source>
        <dbReference type="ARBA" id="ARBA00023002"/>
    </source>
</evidence>
<dbReference type="CDD" id="cd12169">
    <property type="entry name" value="PGDH_like_1"/>
    <property type="match status" value="1"/>
</dbReference>
<dbReference type="OrthoDB" id="298012at2759"/>
<evidence type="ECO:0000256" key="2">
    <source>
        <dbReference type="ARBA" id="ARBA00022605"/>
    </source>
</evidence>
<dbReference type="Proteomes" id="UP000813461">
    <property type="component" value="Unassembled WGS sequence"/>
</dbReference>
<keyword evidence="9" id="KW-1185">Reference proteome</keyword>
<evidence type="ECO:0000256" key="1">
    <source>
        <dbReference type="ARBA" id="ARBA00005854"/>
    </source>
</evidence>
<keyword evidence="4" id="KW-0520">NAD</keyword>
<reference evidence="8" key="1">
    <citation type="journal article" date="2021" name="Nat. Commun.">
        <title>Genetic determinants of endophytism in the Arabidopsis root mycobiome.</title>
        <authorList>
            <person name="Mesny F."/>
            <person name="Miyauchi S."/>
            <person name="Thiergart T."/>
            <person name="Pickel B."/>
            <person name="Atanasova L."/>
            <person name="Karlsson M."/>
            <person name="Huettel B."/>
            <person name="Barry K.W."/>
            <person name="Haridas S."/>
            <person name="Chen C."/>
            <person name="Bauer D."/>
            <person name="Andreopoulos W."/>
            <person name="Pangilinan J."/>
            <person name="LaButti K."/>
            <person name="Riley R."/>
            <person name="Lipzen A."/>
            <person name="Clum A."/>
            <person name="Drula E."/>
            <person name="Henrissat B."/>
            <person name="Kohler A."/>
            <person name="Grigoriev I.V."/>
            <person name="Martin F.M."/>
            <person name="Hacquard S."/>
        </authorList>
    </citation>
    <scope>NUCLEOTIDE SEQUENCE</scope>
    <source>
        <strain evidence="8">MPI-SDFR-AT-0120</strain>
    </source>
</reference>
<accession>A0A8K0R016</accession>
<dbReference type="InterPro" id="IPR006139">
    <property type="entry name" value="D-isomer_2_OHA_DH_cat_dom"/>
</dbReference>
<dbReference type="Pfam" id="PF00389">
    <property type="entry name" value="2-Hacid_dh"/>
    <property type="match status" value="1"/>
</dbReference>
<comment type="similarity">
    <text evidence="1 5">Belongs to the D-isomer specific 2-hydroxyacid dehydrogenase family.</text>
</comment>
<name>A0A8K0R016_9PLEO</name>
<dbReference type="SUPFAM" id="SSF51735">
    <property type="entry name" value="NAD(P)-binding Rossmann-fold domains"/>
    <property type="match status" value="1"/>
</dbReference>
<comment type="caution">
    <text evidence="8">The sequence shown here is derived from an EMBL/GenBank/DDBJ whole genome shotgun (WGS) entry which is preliminary data.</text>
</comment>
<evidence type="ECO:0000313" key="8">
    <source>
        <dbReference type="EMBL" id="KAH7079748.1"/>
    </source>
</evidence>
<evidence type="ECO:0000256" key="5">
    <source>
        <dbReference type="RuleBase" id="RU003719"/>
    </source>
</evidence>
<feature type="domain" description="D-isomer specific 2-hydroxyacid dehydrogenase NAD-binding" evidence="7">
    <location>
        <begin position="137"/>
        <end position="334"/>
    </location>
</feature>
<sequence>MAATKLRLAILDDYQNIAPEIFLQQFPNHEIEIESFPDTLQAKRDDQRAALIDRLQDFDAISTMRERTAFPATVLNNLPRLKLILTTGAGNAAIDTKTCHERGITVIGTGAKHIPKIPPSQLKPLPAGLQYTAEQTLALILAIAKDVPHNSKTLAAGGWQTNMTSSLAGKTLGVLGLGRIGSLVARMAILGFGMKVIAWSSSLTQDAANTKAAEIGLTPFDDVANAPAITAVVSKLDLFRRADFVSIHYVLSERSRGIVGREEIAAMKSTASIINTSRGGLIDEEAMYEAVKNGRIRGVGLDVFQEEPLAADSPWRHTKWGEDGAGCAVLSPHLGYADEVVIPAWYRESAEHLAEFLRGEGSEPVIVRPGKL</sequence>
<dbReference type="EMBL" id="JAGMVJ010000016">
    <property type="protein sequence ID" value="KAH7079748.1"/>
    <property type="molecule type" value="Genomic_DNA"/>
</dbReference>
<evidence type="ECO:0000259" key="7">
    <source>
        <dbReference type="Pfam" id="PF02826"/>
    </source>
</evidence>
<dbReference type="SUPFAM" id="SSF52283">
    <property type="entry name" value="Formate/glycerate dehydrogenase catalytic domain-like"/>
    <property type="match status" value="1"/>
</dbReference>
<dbReference type="InterPro" id="IPR006140">
    <property type="entry name" value="D-isomer_DH_NAD-bd"/>
</dbReference>
<protein>
    <submittedName>
        <fullName evidence="8">D-isomer specific 2-hydroxyacid dehydrogenase</fullName>
    </submittedName>
</protein>
<dbReference type="AlphaFoldDB" id="A0A8K0R016"/>
<dbReference type="GO" id="GO:0008652">
    <property type="term" value="P:amino acid biosynthetic process"/>
    <property type="evidence" value="ECO:0007669"/>
    <property type="project" value="UniProtKB-KW"/>
</dbReference>
<dbReference type="Pfam" id="PF02826">
    <property type="entry name" value="2-Hacid_dh_C"/>
    <property type="match status" value="1"/>
</dbReference>
<dbReference type="PANTHER" id="PTHR42789:SF1">
    <property type="entry name" value="D-ISOMER SPECIFIC 2-HYDROXYACID DEHYDROGENASE FAMILY PROTEIN (AFU_ORTHOLOGUE AFUA_6G10090)"/>
    <property type="match status" value="1"/>
</dbReference>
<keyword evidence="3 5" id="KW-0560">Oxidoreductase</keyword>
<feature type="domain" description="D-isomer specific 2-hydroxyacid dehydrogenase catalytic" evidence="6">
    <location>
        <begin position="29"/>
        <end position="109"/>
    </location>
</feature>
<dbReference type="InterPro" id="IPR029752">
    <property type="entry name" value="D-isomer_DH_CS1"/>
</dbReference>
<dbReference type="GO" id="GO:0051287">
    <property type="term" value="F:NAD binding"/>
    <property type="evidence" value="ECO:0007669"/>
    <property type="project" value="InterPro"/>
</dbReference>
<gene>
    <name evidence="8" type="ORF">FB567DRAFT_533262</name>
</gene>
<evidence type="ECO:0000256" key="4">
    <source>
        <dbReference type="ARBA" id="ARBA00023027"/>
    </source>
</evidence>
<evidence type="ECO:0000313" key="9">
    <source>
        <dbReference type="Proteomes" id="UP000813461"/>
    </source>
</evidence>
<dbReference type="InterPro" id="IPR050857">
    <property type="entry name" value="D-2-hydroxyacid_DH"/>
</dbReference>
<keyword evidence="2" id="KW-0028">Amino-acid biosynthesis</keyword>
<dbReference type="GO" id="GO:0016616">
    <property type="term" value="F:oxidoreductase activity, acting on the CH-OH group of donors, NAD or NADP as acceptor"/>
    <property type="evidence" value="ECO:0007669"/>
    <property type="project" value="InterPro"/>
</dbReference>
<dbReference type="PROSITE" id="PS00065">
    <property type="entry name" value="D_2_HYDROXYACID_DH_1"/>
    <property type="match status" value="1"/>
</dbReference>